<dbReference type="Pfam" id="PF00534">
    <property type="entry name" value="Glycos_transf_1"/>
    <property type="match status" value="1"/>
</dbReference>
<keyword evidence="3" id="KW-1185">Reference proteome</keyword>
<comment type="caution">
    <text evidence="2">The sequence shown here is derived from an EMBL/GenBank/DDBJ whole genome shotgun (WGS) entry which is preliminary data.</text>
</comment>
<protein>
    <submittedName>
        <fullName evidence="2">Glycosyltransferase family 4 protein</fullName>
    </submittedName>
</protein>
<evidence type="ECO:0000259" key="1">
    <source>
        <dbReference type="Pfam" id="PF00534"/>
    </source>
</evidence>
<dbReference type="OrthoDB" id="9801609at2"/>
<keyword evidence="2" id="KW-0808">Transferase</keyword>
<dbReference type="SUPFAM" id="SSF53756">
    <property type="entry name" value="UDP-Glycosyltransferase/glycogen phosphorylase"/>
    <property type="match status" value="1"/>
</dbReference>
<name>A0A4S4BL60_9BACL</name>
<dbReference type="RefSeq" id="WP_136372248.1">
    <property type="nucleotide sequence ID" value="NZ_SSOB01000036.1"/>
</dbReference>
<evidence type="ECO:0000313" key="3">
    <source>
        <dbReference type="Proteomes" id="UP000310636"/>
    </source>
</evidence>
<gene>
    <name evidence="2" type="ORF">E6C55_23390</name>
</gene>
<dbReference type="AlphaFoldDB" id="A0A4S4BL60"/>
<dbReference type="InterPro" id="IPR001296">
    <property type="entry name" value="Glyco_trans_1"/>
</dbReference>
<dbReference type="GO" id="GO:0016757">
    <property type="term" value="F:glycosyltransferase activity"/>
    <property type="evidence" value="ECO:0007669"/>
    <property type="project" value="InterPro"/>
</dbReference>
<dbReference type="InterPro" id="IPR050194">
    <property type="entry name" value="Glycosyltransferase_grp1"/>
</dbReference>
<proteinExistence type="predicted"/>
<sequence>MRSPYRIAIVHDYLNQMGGAERVVGLLHQMFPDAPIYTTILDRDRLWPELEKADIRASWMQRIPGILKRSKQFFWLYPFAVASMKLQGYDLVISSSSAFAKGVRVSGATRHICYCYTPMRFAWDFATYMESNEVTFAQRAIARLLMRPLRLWDRSNSRKVHRLVAISSIVQRRIAEYYGLSSELIFPPVNVNRFKLSDKPPEDYFLVVSRLVSYKRIDLAVEACTRARKKLIVIGDGPDRSRLESLAGPTVHFVGRLPDQEIERYMQHCLAFLFPGIEDFGITPLEVNACGRPVIAFRGGGALDTINPAVNGLFFDRQNVPDLIMALEEARTRTWNPAAIRRHAEQFGEQQFRHKMMQLVHSAMGLKEQEARTSVGLVAE</sequence>
<dbReference type="Proteomes" id="UP000310636">
    <property type="component" value="Unassembled WGS sequence"/>
</dbReference>
<dbReference type="EMBL" id="SSOB01000036">
    <property type="protein sequence ID" value="THF74896.1"/>
    <property type="molecule type" value="Genomic_DNA"/>
</dbReference>
<accession>A0A4S4BL60</accession>
<dbReference type="Gene3D" id="3.40.50.2000">
    <property type="entry name" value="Glycogen Phosphorylase B"/>
    <property type="match status" value="2"/>
</dbReference>
<dbReference type="PANTHER" id="PTHR45947">
    <property type="entry name" value="SULFOQUINOVOSYL TRANSFERASE SQD2"/>
    <property type="match status" value="1"/>
</dbReference>
<dbReference type="PANTHER" id="PTHR45947:SF3">
    <property type="entry name" value="SULFOQUINOVOSYL TRANSFERASE SQD2"/>
    <property type="match status" value="1"/>
</dbReference>
<feature type="domain" description="Glycosyl transferase family 1" evidence="1">
    <location>
        <begin position="192"/>
        <end position="330"/>
    </location>
</feature>
<evidence type="ECO:0000313" key="2">
    <source>
        <dbReference type="EMBL" id="THF74896.1"/>
    </source>
</evidence>
<reference evidence="2 3" key="1">
    <citation type="submission" date="2019-04" db="EMBL/GenBank/DDBJ databases">
        <title>Cohnella sp. nov. isolated from preserved vegetables.</title>
        <authorList>
            <person name="Lin S.-Y."/>
            <person name="Hung M.-H."/>
            <person name="Young C.-C."/>
        </authorList>
    </citation>
    <scope>NUCLEOTIDE SEQUENCE [LARGE SCALE GENOMIC DNA]</scope>
    <source>
        <strain evidence="2 3">CC-MHH1044</strain>
    </source>
</reference>
<organism evidence="2 3">
    <name type="scientific">Cohnella fermenti</name>
    <dbReference type="NCBI Taxonomy" id="2565925"/>
    <lineage>
        <taxon>Bacteria</taxon>
        <taxon>Bacillati</taxon>
        <taxon>Bacillota</taxon>
        <taxon>Bacilli</taxon>
        <taxon>Bacillales</taxon>
        <taxon>Paenibacillaceae</taxon>
        <taxon>Cohnella</taxon>
    </lineage>
</organism>